<evidence type="ECO:0000256" key="1">
    <source>
        <dbReference type="SAM" id="MobiDB-lite"/>
    </source>
</evidence>
<name>A0A0F9MQU9_9ZZZZ</name>
<organism evidence="3">
    <name type="scientific">marine sediment metagenome</name>
    <dbReference type="NCBI Taxonomy" id="412755"/>
    <lineage>
        <taxon>unclassified sequences</taxon>
        <taxon>metagenomes</taxon>
        <taxon>ecological metagenomes</taxon>
    </lineage>
</organism>
<gene>
    <name evidence="3" type="ORF">LCGC14_1124540</name>
</gene>
<evidence type="ECO:0000256" key="2">
    <source>
        <dbReference type="SAM" id="Phobius"/>
    </source>
</evidence>
<dbReference type="AlphaFoldDB" id="A0A0F9MQU9"/>
<protein>
    <submittedName>
        <fullName evidence="3">Uncharacterized protein</fullName>
    </submittedName>
</protein>
<comment type="caution">
    <text evidence="3">The sequence shown here is derived from an EMBL/GenBank/DDBJ whole genome shotgun (WGS) entry which is preliminary data.</text>
</comment>
<evidence type="ECO:0000313" key="3">
    <source>
        <dbReference type="EMBL" id="KKN01757.1"/>
    </source>
</evidence>
<keyword evidence="2" id="KW-0812">Transmembrane</keyword>
<sequence length="102" mass="11358">MSTKKIGKVQSKRSKTTASQKRKKSIARIILISSFLTLIVGFIFAIIQFLGESFGFIPEIQLGTLSWGRSGDVIIIFVIGLLSSVFIGSFLVLFLMRNQMNK</sequence>
<feature type="transmembrane region" description="Helical" evidence="2">
    <location>
        <begin position="29"/>
        <end position="50"/>
    </location>
</feature>
<reference evidence="3" key="1">
    <citation type="journal article" date="2015" name="Nature">
        <title>Complex archaea that bridge the gap between prokaryotes and eukaryotes.</title>
        <authorList>
            <person name="Spang A."/>
            <person name="Saw J.H."/>
            <person name="Jorgensen S.L."/>
            <person name="Zaremba-Niedzwiedzka K."/>
            <person name="Martijn J."/>
            <person name="Lind A.E."/>
            <person name="van Eijk R."/>
            <person name="Schleper C."/>
            <person name="Guy L."/>
            <person name="Ettema T.J."/>
        </authorList>
    </citation>
    <scope>NUCLEOTIDE SEQUENCE</scope>
</reference>
<accession>A0A0F9MQU9</accession>
<keyword evidence="2" id="KW-0472">Membrane</keyword>
<feature type="transmembrane region" description="Helical" evidence="2">
    <location>
        <begin position="73"/>
        <end position="96"/>
    </location>
</feature>
<dbReference type="EMBL" id="LAZR01005228">
    <property type="protein sequence ID" value="KKN01757.1"/>
    <property type="molecule type" value="Genomic_DNA"/>
</dbReference>
<proteinExistence type="predicted"/>
<keyword evidence="2" id="KW-1133">Transmembrane helix</keyword>
<feature type="region of interest" description="Disordered" evidence="1">
    <location>
        <begin position="1"/>
        <end position="24"/>
    </location>
</feature>